<proteinExistence type="predicted"/>
<dbReference type="SUPFAM" id="SSF63829">
    <property type="entry name" value="Calcium-dependent phosphotriesterase"/>
    <property type="match status" value="2"/>
</dbReference>
<organism evidence="2 3">
    <name type="scientific">Snuella lapsa</name>
    <dbReference type="NCBI Taxonomy" id="870481"/>
    <lineage>
        <taxon>Bacteria</taxon>
        <taxon>Pseudomonadati</taxon>
        <taxon>Bacteroidota</taxon>
        <taxon>Flavobacteriia</taxon>
        <taxon>Flavobacteriales</taxon>
        <taxon>Flavobacteriaceae</taxon>
        <taxon>Snuella</taxon>
    </lineage>
</organism>
<reference evidence="3" key="1">
    <citation type="journal article" date="2019" name="Int. J. Syst. Evol. Microbiol.">
        <title>The Global Catalogue of Microorganisms (GCM) 10K type strain sequencing project: providing services to taxonomists for standard genome sequencing and annotation.</title>
        <authorList>
            <consortium name="The Broad Institute Genomics Platform"/>
            <consortium name="The Broad Institute Genome Sequencing Center for Infectious Disease"/>
            <person name="Wu L."/>
            <person name="Ma J."/>
        </authorList>
    </citation>
    <scope>NUCLEOTIDE SEQUENCE [LARGE SCALE GENOMIC DNA]</scope>
    <source>
        <strain evidence="3">JCM 17111</strain>
    </source>
</reference>
<keyword evidence="1" id="KW-0597">Phosphoprotein</keyword>
<accession>A0ABP6WUQ6</accession>
<protein>
    <recommendedName>
        <fullName evidence="4">Hybrid sensor histidine kinase/response regulator</fullName>
    </recommendedName>
</protein>
<gene>
    <name evidence="2" type="ORF">GCM10022395_02320</name>
</gene>
<evidence type="ECO:0008006" key="4">
    <source>
        <dbReference type="Google" id="ProtNLM"/>
    </source>
</evidence>
<dbReference type="InterPro" id="IPR015943">
    <property type="entry name" value="WD40/YVTN_repeat-like_dom_sf"/>
</dbReference>
<dbReference type="Pfam" id="PF07494">
    <property type="entry name" value="Reg_prop"/>
    <property type="match status" value="6"/>
</dbReference>
<dbReference type="Gene3D" id="2.130.10.10">
    <property type="entry name" value="YVTN repeat-like/Quinoprotein amine dehydrogenase"/>
    <property type="match status" value="3"/>
</dbReference>
<keyword evidence="3" id="KW-1185">Reference proteome</keyword>
<comment type="caution">
    <text evidence="2">The sequence shown here is derived from an EMBL/GenBank/DDBJ whole genome shotgun (WGS) entry which is preliminary data.</text>
</comment>
<dbReference type="EMBL" id="BAABCY010000009">
    <property type="protein sequence ID" value="GAA3554340.1"/>
    <property type="molecule type" value="Genomic_DNA"/>
</dbReference>
<evidence type="ECO:0000313" key="3">
    <source>
        <dbReference type="Proteomes" id="UP001500954"/>
    </source>
</evidence>
<name>A0ABP6WUQ6_9FLAO</name>
<dbReference type="Proteomes" id="UP001500954">
    <property type="component" value="Unassembled WGS sequence"/>
</dbReference>
<dbReference type="PANTHER" id="PTHR43547">
    <property type="entry name" value="TWO-COMPONENT HISTIDINE KINASE"/>
    <property type="match status" value="1"/>
</dbReference>
<evidence type="ECO:0000313" key="2">
    <source>
        <dbReference type="EMBL" id="GAA3554340.1"/>
    </source>
</evidence>
<dbReference type="PANTHER" id="PTHR43547:SF2">
    <property type="entry name" value="HYBRID SIGNAL TRANSDUCTION HISTIDINE KINASE C"/>
    <property type="match status" value="1"/>
</dbReference>
<sequence>MFKKQIILIFGYLCTSFILSSQDYKFRHITTVDGLSHNEVRKIVKDTEGYLWFGTQNGLNRFDGYRFEVFKHTPKDSTTIVGDKIYALSTSKDKLWVGTTNGLSIINTCSLEVVTMSEASSFIKNEVLQLYNDGLSMWVCTGVKNYLVDIKTLSVRTCLEPYKIVCVSKGLDGNYWIGTDKGLLKYNKQTDSIVKSYDLGGFNGHNLDQIVTNGYGEIWVTIGNKLFMYQSERDRFIPMYEARALNAIVQNNEGVLFFGSYGDGLLVYRRDLGSFNTIVANPERKNSLSSNDVYDVFIDNENIIWVGTQEGLDYYDFTRDRFSSLLHVPGNDNSLRNSFVQTICGITEDTLWIGTREGVDEVVFTDGYRESYINPIELRLKGFDVLKNKYITNIYQDSKRRVWIGTAADGLYMLEKGSKNLHHYSNKREQQSTISGNAINAILEDNQERMWFGTNKGLSLLKEIENVGSAFENFTYSIHNGKREDLKDIFTVFQDSKSRIWIGMYTRGLALLQEQGESKNFIRFHHNAANPTTLSSDEVFVAFEDSRNRMWFGTSSGGINVLKEYADKNGDIGDYYFDSYTENEGLSDNEVNAIMEDSLGHLWIATNKGISKFDINKESFVNYTTYDGVLKGKFRKNAKWKAPDGTLFFGGAAGINFFNPSKFKRNEIIPMPKFNRLTIDNKKVEVGQEFEGCVELNLKVAFR</sequence>
<evidence type="ECO:0000256" key="1">
    <source>
        <dbReference type="ARBA" id="ARBA00022553"/>
    </source>
</evidence>
<dbReference type="InterPro" id="IPR011110">
    <property type="entry name" value="Reg_prop"/>
</dbReference>
<dbReference type="RefSeq" id="WP_345003882.1">
    <property type="nucleotide sequence ID" value="NZ_BAABCY010000009.1"/>
</dbReference>